<feature type="region of interest" description="Disordered" evidence="1">
    <location>
        <begin position="270"/>
        <end position="292"/>
    </location>
</feature>
<dbReference type="InterPro" id="IPR036397">
    <property type="entry name" value="RNaseH_sf"/>
</dbReference>
<name>A0A6S7IQ52_PARCT</name>
<dbReference type="FunFam" id="3.30.420.10:FF:000063">
    <property type="entry name" value="Retrovirus-related Pol polyprotein from transposon 297-like Protein"/>
    <property type="match status" value="1"/>
</dbReference>
<evidence type="ECO:0000313" key="2">
    <source>
        <dbReference type="EMBL" id="CAB4019827.1"/>
    </source>
</evidence>
<dbReference type="OrthoDB" id="8024815at2759"/>
<dbReference type="InterPro" id="IPR001584">
    <property type="entry name" value="Integrase_cat-core"/>
</dbReference>
<accession>A0A6S7IQ52</accession>
<dbReference type="GO" id="GO:0003676">
    <property type="term" value="F:nucleic acid binding"/>
    <property type="evidence" value="ECO:0007669"/>
    <property type="project" value="InterPro"/>
</dbReference>
<dbReference type="EMBL" id="CACRXK020010643">
    <property type="protein sequence ID" value="CAB4019827.1"/>
    <property type="molecule type" value="Genomic_DNA"/>
</dbReference>
<dbReference type="Gene3D" id="1.10.340.70">
    <property type="match status" value="1"/>
</dbReference>
<dbReference type="Gene3D" id="3.30.420.10">
    <property type="entry name" value="Ribonuclease H-like superfamily/Ribonuclease H"/>
    <property type="match status" value="1"/>
</dbReference>
<dbReference type="Pfam" id="PF00665">
    <property type="entry name" value="rve"/>
    <property type="match status" value="1"/>
</dbReference>
<organism evidence="2 3">
    <name type="scientific">Paramuricea clavata</name>
    <name type="common">Red gorgonian</name>
    <name type="synonym">Violescent sea-whip</name>
    <dbReference type="NCBI Taxonomy" id="317549"/>
    <lineage>
        <taxon>Eukaryota</taxon>
        <taxon>Metazoa</taxon>
        <taxon>Cnidaria</taxon>
        <taxon>Anthozoa</taxon>
        <taxon>Octocorallia</taxon>
        <taxon>Malacalcyonacea</taxon>
        <taxon>Plexauridae</taxon>
        <taxon>Paramuricea</taxon>
    </lineage>
</organism>
<dbReference type="Pfam" id="PF17921">
    <property type="entry name" value="Integrase_H2C2"/>
    <property type="match status" value="1"/>
</dbReference>
<sequence>MVTAIPASPEKMAELKEETANDETLQQLKQRMVQGWPDRKHEIPQNLATYWNIRHELSEAEDSKTTKKCKARARAILFWPGMSKDIYEKVSKCATCATYRRRNQKEPMIAHPNDTIPERPWQKLGTDLCECKGKNYLAVVDYYSKFIETALLPNKTAGTVIRHLKSIFARHGIPKELVSDNMPFNSKEFDEFAKQWRFKQTTSSPTYTQSNGMSEKAVQTVKRILKKADDPYVGLMEYRNTPVTGMTYSPSQLLMSRTTRTKIPISKELLLPHSSSLNNDRTSRSRTTTNQPNHYHHLKLEKTSTYARTVSGYQPPYLDWPLPQDRISSQHQMDNSTDGTVVTF</sequence>
<dbReference type="PANTHER" id="PTHR37984">
    <property type="entry name" value="PROTEIN CBG26694"/>
    <property type="match status" value="1"/>
</dbReference>
<dbReference type="InterPro" id="IPR041588">
    <property type="entry name" value="Integrase_H2C2"/>
</dbReference>
<dbReference type="InterPro" id="IPR050951">
    <property type="entry name" value="Retrovirus_Pol_polyprotein"/>
</dbReference>
<dbReference type="PANTHER" id="PTHR37984:SF7">
    <property type="entry name" value="INTEGRASE CATALYTIC DOMAIN-CONTAINING PROTEIN"/>
    <property type="match status" value="1"/>
</dbReference>
<evidence type="ECO:0000256" key="1">
    <source>
        <dbReference type="SAM" id="MobiDB-lite"/>
    </source>
</evidence>
<dbReference type="SUPFAM" id="SSF53098">
    <property type="entry name" value="Ribonuclease H-like"/>
    <property type="match status" value="1"/>
</dbReference>
<proteinExistence type="predicted"/>
<feature type="compositionally biased region" description="Low complexity" evidence="1">
    <location>
        <begin position="274"/>
        <end position="290"/>
    </location>
</feature>
<gene>
    <name evidence="2" type="ORF">PACLA_8A010482</name>
</gene>
<evidence type="ECO:0000313" key="3">
    <source>
        <dbReference type="Proteomes" id="UP001152795"/>
    </source>
</evidence>
<dbReference type="PROSITE" id="PS50994">
    <property type="entry name" value="INTEGRASE"/>
    <property type="match status" value="1"/>
</dbReference>
<protein>
    <submittedName>
        <fullName evidence="2">Transposon Tf2-6 poly</fullName>
    </submittedName>
</protein>
<reference evidence="2" key="1">
    <citation type="submission" date="2020-04" db="EMBL/GenBank/DDBJ databases">
        <authorList>
            <person name="Alioto T."/>
            <person name="Alioto T."/>
            <person name="Gomez Garrido J."/>
        </authorList>
    </citation>
    <scope>NUCLEOTIDE SEQUENCE</scope>
    <source>
        <strain evidence="2">A484AB</strain>
    </source>
</reference>
<dbReference type="AlphaFoldDB" id="A0A6S7IQ52"/>
<dbReference type="Proteomes" id="UP001152795">
    <property type="component" value="Unassembled WGS sequence"/>
</dbReference>
<keyword evidence="3" id="KW-1185">Reference proteome</keyword>
<comment type="caution">
    <text evidence="2">The sequence shown here is derived from an EMBL/GenBank/DDBJ whole genome shotgun (WGS) entry which is preliminary data.</text>
</comment>
<dbReference type="GO" id="GO:0015074">
    <property type="term" value="P:DNA integration"/>
    <property type="evidence" value="ECO:0007669"/>
    <property type="project" value="InterPro"/>
</dbReference>
<dbReference type="InterPro" id="IPR012337">
    <property type="entry name" value="RNaseH-like_sf"/>
</dbReference>